<name>A0A5C3P201_9APHY</name>
<keyword evidence="2" id="KW-1185">Reference proteome</keyword>
<dbReference type="InterPro" id="IPR046521">
    <property type="entry name" value="DUF6698"/>
</dbReference>
<protein>
    <submittedName>
        <fullName evidence="1">Uncharacterized protein</fullName>
    </submittedName>
</protein>
<organism evidence="1 2">
    <name type="scientific">Polyporus arcularius HHB13444</name>
    <dbReference type="NCBI Taxonomy" id="1314778"/>
    <lineage>
        <taxon>Eukaryota</taxon>
        <taxon>Fungi</taxon>
        <taxon>Dikarya</taxon>
        <taxon>Basidiomycota</taxon>
        <taxon>Agaricomycotina</taxon>
        <taxon>Agaricomycetes</taxon>
        <taxon>Polyporales</taxon>
        <taxon>Polyporaceae</taxon>
        <taxon>Polyporus</taxon>
    </lineage>
</organism>
<proteinExistence type="predicted"/>
<dbReference type="AlphaFoldDB" id="A0A5C3P201"/>
<accession>A0A5C3P201</accession>
<dbReference type="InParanoid" id="A0A5C3P201"/>
<reference evidence="1 2" key="1">
    <citation type="journal article" date="2019" name="Nat. Ecol. Evol.">
        <title>Megaphylogeny resolves global patterns of mushroom evolution.</title>
        <authorList>
            <person name="Varga T."/>
            <person name="Krizsan K."/>
            <person name="Foldi C."/>
            <person name="Dima B."/>
            <person name="Sanchez-Garcia M."/>
            <person name="Sanchez-Ramirez S."/>
            <person name="Szollosi G.J."/>
            <person name="Szarkandi J.G."/>
            <person name="Papp V."/>
            <person name="Albert L."/>
            <person name="Andreopoulos W."/>
            <person name="Angelini C."/>
            <person name="Antonin V."/>
            <person name="Barry K.W."/>
            <person name="Bougher N.L."/>
            <person name="Buchanan P."/>
            <person name="Buyck B."/>
            <person name="Bense V."/>
            <person name="Catcheside P."/>
            <person name="Chovatia M."/>
            <person name="Cooper J."/>
            <person name="Damon W."/>
            <person name="Desjardin D."/>
            <person name="Finy P."/>
            <person name="Geml J."/>
            <person name="Haridas S."/>
            <person name="Hughes K."/>
            <person name="Justo A."/>
            <person name="Karasinski D."/>
            <person name="Kautmanova I."/>
            <person name="Kiss B."/>
            <person name="Kocsube S."/>
            <person name="Kotiranta H."/>
            <person name="LaButti K.M."/>
            <person name="Lechner B.E."/>
            <person name="Liimatainen K."/>
            <person name="Lipzen A."/>
            <person name="Lukacs Z."/>
            <person name="Mihaltcheva S."/>
            <person name="Morgado L.N."/>
            <person name="Niskanen T."/>
            <person name="Noordeloos M.E."/>
            <person name="Ohm R.A."/>
            <person name="Ortiz-Santana B."/>
            <person name="Ovrebo C."/>
            <person name="Racz N."/>
            <person name="Riley R."/>
            <person name="Savchenko A."/>
            <person name="Shiryaev A."/>
            <person name="Soop K."/>
            <person name="Spirin V."/>
            <person name="Szebenyi C."/>
            <person name="Tomsovsky M."/>
            <person name="Tulloss R.E."/>
            <person name="Uehling J."/>
            <person name="Grigoriev I.V."/>
            <person name="Vagvolgyi C."/>
            <person name="Papp T."/>
            <person name="Martin F.M."/>
            <person name="Miettinen O."/>
            <person name="Hibbett D.S."/>
            <person name="Nagy L.G."/>
        </authorList>
    </citation>
    <scope>NUCLEOTIDE SEQUENCE [LARGE SCALE GENOMIC DNA]</scope>
    <source>
        <strain evidence="1 2">HHB13444</strain>
    </source>
</reference>
<dbReference type="EMBL" id="ML211425">
    <property type="protein sequence ID" value="TFK83049.1"/>
    <property type="molecule type" value="Genomic_DNA"/>
</dbReference>
<dbReference type="STRING" id="1314778.A0A5C3P201"/>
<sequence>MLTHLAPSRFCDSVKDGLITVDHRDNPNFLYPQGAFDPQNLDDGLCQGETVSKASSRCLLIVRIADTCVQALQAIMTSPSSISLPPGTRTMGRGCIAHIYKIRNITPRNIAYAATLWRNVLSSCPGWQQDDGAFKGDAFFERIVNLFEGKEDEDSKDWAHATLAWWNTY</sequence>
<evidence type="ECO:0000313" key="2">
    <source>
        <dbReference type="Proteomes" id="UP000308197"/>
    </source>
</evidence>
<dbReference type="Pfam" id="PF20414">
    <property type="entry name" value="DUF6698"/>
    <property type="match status" value="1"/>
</dbReference>
<evidence type="ECO:0000313" key="1">
    <source>
        <dbReference type="EMBL" id="TFK83049.1"/>
    </source>
</evidence>
<dbReference type="Proteomes" id="UP000308197">
    <property type="component" value="Unassembled WGS sequence"/>
</dbReference>
<gene>
    <name evidence="1" type="ORF">K466DRAFT_499175</name>
</gene>